<proteinExistence type="predicted"/>
<protein>
    <submittedName>
        <fullName evidence="1 2">Uncharacterized protein</fullName>
    </submittedName>
</protein>
<dbReference type="HOGENOM" id="CLU_1257733_0_0_1"/>
<dbReference type="EnsemblPlants" id="AES61692">
    <property type="protein sequence ID" value="AES61692"/>
    <property type="gene ID" value="MTR_1g087480"/>
</dbReference>
<reference evidence="1 3" key="1">
    <citation type="journal article" date="2011" name="Nature">
        <title>The Medicago genome provides insight into the evolution of rhizobial symbioses.</title>
        <authorList>
            <person name="Young N.D."/>
            <person name="Debelle F."/>
            <person name="Oldroyd G.E."/>
            <person name="Geurts R."/>
            <person name="Cannon S.B."/>
            <person name="Udvardi M.K."/>
            <person name="Benedito V.A."/>
            <person name="Mayer K.F."/>
            <person name="Gouzy J."/>
            <person name="Schoof H."/>
            <person name="Van de Peer Y."/>
            <person name="Proost S."/>
            <person name="Cook D.R."/>
            <person name="Meyers B.C."/>
            <person name="Spannagl M."/>
            <person name="Cheung F."/>
            <person name="De Mita S."/>
            <person name="Krishnakumar V."/>
            <person name="Gundlach H."/>
            <person name="Zhou S."/>
            <person name="Mudge J."/>
            <person name="Bharti A.K."/>
            <person name="Murray J.D."/>
            <person name="Naoumkina M.A."/>
            <person name="Rosen B."/>
            <person name="Silverstein K.A."/>
            <person name="Tang H."/>
            <person name="Rombauts S."/>
            <person name="Zhao P.X."/>
            <person name="Zhou P."/>
            <person name="Barbe V."/>
            <person name="Bardou P."/>
            <person name="Bechner M."/>
            <person name="Bellec A."/>
            <person name="Berger A."/>
            <person name="Berges H."/>
            <person name="Bidwell S."/>
            <person name="Bisseling T."/>
            <person name="Choisne N."/>
            <person name="Couloux A."/>
            <person name="Denny R."/>
            <person name="Deshpande S."/>
            <person name="Dai X."/>
            <person name="Doyle J.J."/>
            <person name="Dudez A.M."/>
            <person name="Farmer A.D."/>
            <person name="Fouteau S."/>
            <person name="Franken C."/>
            <person name="Gibelin C."/>
            <person name="Gish J."/>
            <person name="Goldstein S."/>
            <person name="Gonzalez A.J."/>
            <person name="Green P.J."/>
            <person name="Hallab A."/>
            <person name="Hartog M."/>
            <person name="Hua A."/>
            <person name="Humphray S.J."/>
            <person name="Jeong D.H."/>
            <person name="Jing Y."/>
            <person name="Jocker A."/>
            <person name="Kenton S.M."/>
            <person name="Kim D.J."/>
            <person name="Klee K."/>
            <person name="Lai H."/>
            <person name="Lang C."/>
            <person name="Lin S."/>
            <person name="Macmil S.L."/>
            <person name="Magdelenat G."/>
            <person name="Matthews L."/>
            <person name="McCorrison J."/>
            <person name="Monaghan E.L."/>
            <person name="Mun J.H."/>
            <person name="Najar F.Z."/>
            <person name="Nicholson C."/>
            <person name="Noirot C."/>
            <person name="O'Bleness M."/>
            <person name="Paule C.R."/>
            <person name="Poulain J."/>
            <person name="Prion F."/>
            <person name="Qin B."/>
            <person name="Qu C."/>
            <person name="Retzel E.F."/>
            <person name="Riddle C."/>
            <person name="Sallet E."/>
            <person name="Samain S."/>
            <person name="Samson N."/>
            <person name="Sanders I."/>
            <person name="Saurat O."/>
            <person name="Scarpelli C."/>
            <person name="Schiex T."/>
            <person name="Segurens B."/>
            <person name="Severin A.J."/>
            <person name="Sherrier D.J."/>
            <person name="Shi R."/>
            <person name="Sims S."/>
            <person name="Singer S.R."/>
            <person name="Sinharoy S."/>
            <person name="Sterck L."/>
            <person name="Viollet A."/>
            <person name="Wang B.B."/>
            <person name="Wang K."/>
            <person name="Wang M."/>
            <person name="Wang X."/>
            <person name="Warfsmann J."/>
            <person name="Weissenbach J."/>
            <person name="White D.D."/>
            <person name="White J.D."/>
            <person name="Wiley G.B."/>
            <person name="Wincker P."/>
            <person name="Xing Y."/>
            <person name="Yang L."/>
            <person name="Yao Z."/>
            <person name="Ying F."/>
            <person name="Zhai J."/>
            <person name="Zhou L."/>
            <person name="Zuber A."/>
            <person name="Denarie J."/>
            <person name="Dixon R.A."/>
            <person name="May G.D."/>
            <person name="Schwartz D.C."/>
            <person name="Rogers J."/>
            <person name="Quetier F."/>
            <person name="Town C.D."/>
            <person name="Roe B.A."/>
        </authorList>
    </citation>
    <scope>NUCLEOTIDE SEQUENCE [LARGE SCALE GENOMIC DNA]</scope>
    <source>
        <strain evidence="1">A17</strain>
        <strain evidence="2 3">cv. Jemalong A17</strain>
    </source>
</reference>
<sequence length="220" mass="25404">MGSGWVHVSPLLVPYPCFKIGENPNPIKAKETRQIGIGLGGLFTLFVSLCEEIERVMNSFWWGHSKFYNARYFPRCNFFQSTLEHKLSFVWRSICSSKFILKTHLFFFFCVLWSIWKQRYNKVWNEVVDPQTFVVDQAKTMLQEWLAARLMRNTSISLPKQVGNAKWTKSSIGGFKCNIDASFSKQTNRVGIGVCIMDDTCTFVLAKTEWFSPICEVHVG</sequence>
<name>G7IDU1_MEDTR</name>
<organism evidence="1 3">
    <name type="scientific">Medicago truncatula</name>
    <name type="common">Barrel medic</name>
    <name type="synonym">Medicago tribuloides</name>
    <dbReference type="NCBI Taxonomy" id="3880"/>
    <lineage>
        <taxon>Eukaryota</taxon>
        <taxon>Viridiplantae</taxon>
        <taxon>Streptophyta</taxon>
        <taxon>Embryophyta</taxon>
        <taxon>Tracheophyta</taxon>
        <taxon>Spermatophyta</taxon>
        <taxon>Magnoliopsida</taxon>
        <taxon>eudicotyledons</taxon>
        <taxon>Gunneridae</taxon>
        <taxon>Pentapetalae</taxon>
        <taxon>rosids</taxon>
        <taxon>fabids</taxon>
        <taxon>Fabales</taxon>
        <taxon>Fabaceae</taxon>
        <taxon>Papilionoideae</taxon>
        <taxon>50 kb inversion clade</taxon>
        <taxon>NPAAA clade</taxon>
        <taxon>Hologalegina</taxon>
        <taxon>IRL clade</taxon>
        <taxon>Trifolieae</taxon>
        <taxon>Medicago</taxon>
    </lineage>
</organism>
<reference evidence="2" key="3">
    <citation type="submission" date="2015-04" db="UniProtKB">
        <authorList>
            <consortium name="EnsemblPlants"/>
        </authorList>
    </citation>
    <scope>IDENTIFICATION</scope>
    <source>
        <strain evidence="2">cv. Jemalong A17</strain>
    </source>
</reference>
<evidence type="ECO:0000313" key="2">
    <source>
        <dbReference type="EnsemblPlants" id="AES61692"/>
    </source>
</evidence>
<dbReference type="AlphaFoldDB" id="G7IDU1"/>
<evidence type="ECO:0000313" key="1">
    <source>
        <dbReference type="EMBL" id="AES61692.1"/>
    </source>
</evidence>
<dbReference type="Proteomes" id="UP000002051">
    <property type="component" value="Unassembled WGS sequence"/>
</dbReference>
<gene>
    <name evidence="1" type="ordered locus">MTR_1g087480</name>
</gene>
<keyword evidence="3" id="KW-1185">Reference proteome</keyword>
<accession>G7IDU1</accession>
<evidence type="ECO:0000313" key="3">
    <source>
        <dbReference type="Proteomes" id="UP000002051"/>
    </source>
</evidence>
<dbReference type="PaxDb" id="3880-AES61692"/>
<reference evidence="1 3" key="2">
    <citation type="journal article" date="2014" name="BMC Genomics">
        <title>An improved genome release (version Mt4.0) for the model legume Medicago truncatula.</title>
        <authorList>
            <person name="Tang H."/>
            <person name="Krishnakumar V."/>
            <person name="Bidwell S."/>
            <person name="Rosen B."/>
            <person name="Chan A."/>
            <person name="Zhou S."/>
            <person name="Gentzbittel L."/>
            <person name="Childs K.L."/>
            <person name="Yandell M."/>
            <person name="Gundlach H."/>
            <person name="Mayer K.F."/>
            <person name="Schwartz D.C."/>
            <person name="Town C.D."/>
        </authorList>
    </citation>
    <scope>GENOME REANNOTATION</scope>
    <source>
        <strain evidence="2 3">cv. Jemalong A17</strain>
    </source>
</reference>
<dbReference type="EMBL" id="CM001217">
    <property type="protein sequence ID" value="AES61692.1"/>
    <property type="molecule type" value="Genomic_DNA"/>
</dbReference>